<accession>A0A395N196</accession>
<dbReference type="PROSITE" id="PS50048">
    <property type="entry name" value="ZN2_CY6_FUNGAL_2"/>
    <property type="match status" value="1"/>
</dbReference>
<name>A0A395N196_9HYPO</name>
<dbReference type="Gene3D" id="4.10.240.10">
    <property type="entry name" value="Zn(2)-C6 fungal-type DNA-binding domain"/>
    <property type="match status" value="1"/>
</dbReference>
<dbReference type="AlphaFoldDB" id="A0A395N196"/>
<proteinExistence type="predicted"/>
<keyword evidence="1" id="KW-0539">Nucleus</keyword>
<gene>
    <name evidence="3" type="ORF">FIE12Z_1812</name>
</gene>
<sequence>MVKKTRRSHTRSRNGCTRCVQVSRKCDEVHPSCGRCTRLSFACDYRPRLIWKPANFDSPSENEAAPIPAALNQRQPSVDSPCQCEQRPTSEELFQLFIDEGHNLLQWSSEQVSHDETAIWRSNPTLWAGIEALMSTFYDCCQVSSLSRVGHAITSTSRYIDLRPSVGDPESCQRMMVVLTQVSLRAGYAWTHLLTQMLSYAEDSLLKVQDLPQKQQTVQTQLLEVIGGLDMNVWVLCRRSPPLHIWARYCSGRQGVEEITGLPRPLLDLIAQVSLQRNVIAELEHYVDGLSRSSIKHQECVWHCYALAALHDQYRHVTPRRDAQPLLDRLAIILSELHQTLHKSNLRALIWPADVLRKASTPDQLRRVLYYGLTPYDLMQTVWKLQATETEEDVDMILSQQFVDYGLWNSRLELFSDNGRDLAAFGLSVD</sequence>
<comment type="caution">
    <text evidence="3">The sequence shown here is derived from an EMBL/GenBank/DDBJ whole genome shotgun (WGS) entry which is preliminary data.</text>
</comment>
<evidence type="ECO:0000313" key="4">
    <source>
        <dbReference type="Proteomes" id="UP000265631"/>
    </source>
</evidence>
<dbReference type="SMART" id="SM00066">
    <property type="entry name" value="GAL4"/>
    <property type="match status" value="1"/>
</dbReference>
<dbReference type="InterPro" id="IPR052400">
    <property type="entry name" value="Zn2-C6_fungal_TF"/>
</dbReference>
<keyword evidence="4" id="KW-1185">Reference proteome</keyword>
<organism evidence="3 4">
    <name type="scientific">Fusarium flagelliforme</name>
    <dbReference type="NCBI Taxonomy" id="2675880"/>
    <lineage>
        <taxon>Eukaryota</taxon>
        <taxon>Fungi</taxon>
        <taxon>Dikarya</taxon>
        <taxon>Ascomycota</taxon>
        <taxon>Pezizomycotina</taxon>
        <taxon>Sordariomycetes</taxon>
        <taxon>Hypocreomycetidae</taxon>
        <taxon>Hypocreales</taxon>
        <taxon>Nectriaceae</taxon>
        <taxon>Fusarium</taxon>
        <taxon>Fusarium incarnatum-equiseti species complex</taxon>
    </lineage>
</organism>
<dbReference type="Proteomes" id="UP000265631">
    <property type="component" value="Unassembled WGS sequence"/>
</dbReference>
<dbReference type="CDD" id="cd00067">
    <property type="entry name" value="GAL4"/>
    <property type="match status" value="1"/>
</dbReference>
<dbReference type="EMBL" id="PXXK01000035">
    <property type="protein sequence ID" value="RFN53898.1"/>
    <property type="molecule type" value="Genomic_DNA"/>
</dbReference>
<dbReference type="PANTHER" id="PTHR47657">
    <property type="entry name" value="STEROL REGULATORY ELEMENT-BINDING PROTEIN ECM22"/>
    <property type="match status" value="1"/>
</dbReference>
<dbReference type="InterPro" id="IPR001138">
    <property type="entry name" value="Zn2Cys6_DnaBD"/>
</dbReference>
<dbReference type="InterPro" id="IPR036864">
    <property type="entry name" value="Zn2-C6_fun-type_DNA-bd_sf"/>
</dbReference>
<protein>
    <submittedName>
        <fullName evidence="3">C6 finger domain protein</fullName>
    </submittedName>
</protein>
<reference evidence="3 4" key="1">
    <citation type="journal article" date="2018" name="PLoS Pathog.">
        <title>Evolution of structural diversity of trichothecenes, a family of toxins produced by plant pathogenic and entomopathogenic fungi.</title>
        <authorList>
            <person name="Proctor R.H."/>
            <person name="McCormick S.P."/>
            <person name="Kim H.S."/>
            <person name="Cardoza R.E."/>
            <person name="Stanley A.M."/>
            <person name="Lindo L."/>
            <person name="Kelly A."/>
            <person name="Brown D.W."/>
            <person name="Lee T."/>
            <person name="Vaughan M.M."/>
            <person name="Alexander N.J."/>
            <person name="Busman M."/>
            <person name="Gutierrez S."/>
        </authorList>
    </citation>
    <scope>NUCLEOTIDE SEQUENCE [LARGE SCALE GENOMIC DNA]</scope>
    <source>
        <strain evidence="3 4">NRRL 13405</strain>
    </source>
</reference>
<evidence type="ECO:0000256" key="1">
    <source>
        <dbReference type="ARBA" id="ARBA00023242"/>
    </source>
</evidence>
<dbReference type="STRING" id="2594813.A0A395N196"/>
<dbReference type="PANTHER" id="PTHR47657:SF7">
    <property type="entry name" value="STEROL REGULATORY ELEMENT-BINDING PROTEIN ECM22"/>
    <property type="match status" value="1"/>
</dbReference>
<evidence type="ECO:0000259" key="2">
    <source>
        <dbReference type="PROSITE" id="PS50048"/>
    </source>
</evidence>
<feature type="domain" description="Zn(2)-C6 fungal-type" evidence="2">
    <location>
        <begin position="15"/>
        <end position="45"/>
    </location>
</feature>
<dbReference type="GO" id="GO:0008270">
    <property type="term" value="F:zinc ion binding"/>
    <property type="evidence" value="ECO:0007669"/>
    <property type="project" value="InterPro"/>
</dbReference>
<dbReference type="GO" id="GO:0000981">
    <property type="term" value="F:DNA-binding transcription factor activity, RNA polymerase II-specific"/>
    <property type="evidence" value="ECO:0007669"/>
    <property type="project" value="InterPro"/>
</dbReference>
<dbReference type="Pfam" id="PF00172">
    <property type="entry name" value="Zn_clus"/>
    <property type="match status" value="1"/>
</dbReference>
<evidence type="ECO:0000313" key="3">
    <source>
        <dbReference type="EMBL" id="RFN53898.1"/>
    </source>
</evidence>
<dbReference type="SUPFAM" id="SSF57701">
    <property type="entry name" value="Zn2/Cys6 DNA-binding domain"/>
    <property type="match status" value="1"/>
</dbReference>